<evidence type="ECO:0000256" key="2">
    <source>
        <dbReference type="SAM" id="Phobius"/>
    </source>
</evidence>
<dbReference type="InterPro" id="IPR036249">
    <property type="entry name" value="Thioredoxin-like_sf"/>
</dbReference>
<protein>
    <submittedName>
        <fullName evidence="4">TlpA family protein disulfide reductase</fullName>
    </submittedName>
</protein>
<dbReference type="InterPro" id="IPR013766">
    <property type="entry name" value="Thioredoxin_domain"/>
</dbReference>
<dbReference type="PANTHER" id="PTHR42852:SF17">
    <property type="entry name" value="THIOREDOXIN-LIKE PROTEIN HI_1115"/>
    <property type="match status" value="1"/>
</dbReference>
<evidence type="ECO:0000313" key="5">
    <source>
        <dbReference type="Proteomes" id="UP001652338"/>
    </source>
</evidence>
<evidence type="ECO:0000259" key="3">
    <source>
        <dbReference type="PROSITE" id="PS51352"/>
    </source>
</evidence>
<evidence type="ECO:0000256" key="1">
    <source>
        <dbReference type="SAM" id="MobiDB-lite"/>
    </source>
</evidence>
<dbReference type="InterPro" id="IPR000866">
    <property type="entry name" value="AhpC/TSA"/>
</dbReference>
<feature type="domain" description="Thioredoxin" evidence="3">
    <location>
        <begin position="59"/>
        <end position="200"/>
    </location>
</feature>
<feature type="compositionally biased region" description="Low complexity" evidence="1">
    <location>
        <begin position="41"/>
        <end position="57"/>
    </location>
</feature>
<keyword evidence="5" id="KW-1185">Reference proteome</keyword>
<keyword evidence="2" id="KW-1133">Transmembrane helix</keyword>
<dbReference type="PANTHER" id="PTHR42852">
    <property type="entry name" value="THIOL:DISULFIDE INTERCHANGE PROTEIN DSBE"/>
    <property type="match status" value="1"/>
</dbReference>
<dbReference type="CDD" id="cd02966">
    <property type="entry name" value="TlpA_like_family"/>
    <property type="match status" value="1"/>
</dbReference>
<accession>A0ABT2SNT3</accession>
<gene>
    <name evidence="4" type="ORF">OCV47_11415</name>
</gene>
<dbReference type="EMBL" id="JAOQKE010000016">
    <property type="protein sequence ID" value="MCU6725946.1"/>
    <property type="molecule type" value="Genomic_DNA"/>
</dbReference>
<organism evidence="4 5">
    <name type="scientific">Muricoprocola aceti</name>
    <dbReference type="NCBI Taxonomy" id="2981772"/>
    <lineage>
        <taxon>Bacteria</taxon>
        <taxon>Bacillati</taxon>
        <taxon>Bacillota</taxon>
        <taxon>Clostridia</taxon>
        <taxon>Lachnospirales</taxon>
        <taxon>Lachnospiraceae</taxon>
        <taxon>Muricoprocola</taxon>
    </lineage>
</organism>
<dbReference type="SUPFAM" id="SSF52833">
    <property type="entry name" value="Thioredoxin-like"/>
    <property type="match status" value="1"/>
</dbReference>
<sequence length="202" mass="22386">MNKKKIIKILVLVFVLILGGAGILYKQLGQKLAPNLLATQTPQEPESTEASTPTTQENESEKILAPDFTVYDLDGNEVHLSDFIGKSVVLNFWASWCSPCKMEMPDFNEKYLEIGEEVQFLIINMTDGSRETVETASAFIAEQGYSFPVFYDTDQDAAATYGVYSLPTTYFIDEEGNAIAQATGAIDEETLQQGIDMIISDR</sequence>
<dbReference type="Gene3D" id="3.40.30.10">
    <property type="entry name" value="Glutaredoxin"/>
    <property type="match status" value="1"/>
</dbReference>
<dbReference type="PROSITE" id="PS51352">
    <property type="entry name" value="THIOREDOXIN_2"/>
    <property type="match status" value="1"/>
</dbReference>
<keyword evidence="2" id="KW-0812">Transmembrane</keyword>
<evidence type="ECO:0000313" key="4">
    <source>
        <dbReference type="EMBL" id="MCU6725946.1"/>
    </source>
</evidence>
<name>A0ABT2SNT3_9FIRM</name>
<dbReference type="Pfam" id="PF00578">
    <property type="entry name" value="AhpC-TSA"/>
    <property type="match status" value="1"/>
</dbReference>
<dbReference type="RefSeq" id="WP_262655193.1">
    <property type="nucleotide sequence ID" value="NZ_JAOQKE010000016.1"/>
</dbReference>
<feature type="region of interest" description="Disordered" evidence="1">
    <location>
        <begin position="39"/>
        <end position="60"/>
    </location>
</feature>
<reference evidence="4 5" key="1">
    <citation type="journal article" date="2021" name="ISME Commun">
        <title>Automated analysis of genomic sequences facilitates high-throughput and comprehensive description of bacteria.</title>
        <authorList>
            <person name="Hitch T.C.A."/>
        </authorList>
    </citation>
    <scope>NUCLEOTIDE SEQUENCE [LARGE SCALE GENOMIC DNA]</scope>
    <source>
        <strain evidence="4 5">Sanger_29</strain>
    </source>
</reference>
<comment type="caution">
    <text evidence="4">The sequence shown here is derived from an EMBL/GenBank/DDBJ whole genome shotgun (WGS) entry which is preliminary data.</text>
</comment>
<dbReference type="InterPro" id="IPR050553">
    <property type="entry name" value="Thioredoxin_ResA/DsbE_sf"/>
</dbReference>
<dbReference type="Proteomes" id="UP001652338">
    <property type="component" value="Unassembled WGS sequence"/>
</dbReference>
<keyword evidence="2" id="KW-0472">Membrane</keyword>
<feature type="transmembrane region" description="Helical" evidence="2">
    <location>
        <begin position="6"/>
        <end position="25"/>
    </location>
</feature>
<proteinExistence type="predicted"/>